<sequence length="209" mass="24722">MEEITKEMFQKAREALKKNNYEDFFEVFGISFLGTCKIGYVEKDSAIELEDYTKGGVDMIITIDLDDWKQNFKDYAEGFDVDEEICIMRQDPSSSYCRNFTVRQSVVDYEGWKQWITDIAGIIDGKMPKRHRVFAESIEAVNKWIYWCYNYSSPEVWIKAIWGDCGLCDHIMKKWEKCRCDSNLFYSNLDSVNREKLVRYVLENYNPAI</sequence>
<reference evidence="1 2" key="1">
    <citation type="submission" date="2017-03" db="EMBL/GenBank/DDBJ databases">
        <authorList>
            <person name="Afonso C.L."/>
            <person name="Miller P.J."/>
            <person name="Scott M.A."/>
            <person name="Spackman E."/>
            <person name="Goraichik I."/>
            <person name="Dimitrov K.M."/>
            <person name="Suarez D.L."/>
            <person name="Swayne D.E."/>
        </authorList>
    </citation>
    <scope>NUCLEOTIDE SEQUENCE [LARGE SCALE GENOMIC DNA]</scope>
    <source>
        <strain evidence="1 2">DNF00076</strain>
    </source>
</reference>
<dbReference type="RefSeq" id="WP_103004155.1">
    <property type="nucleotide sequence ID" value="NZ_NBAX01000013.1"/>
</dbReference>
<evidence type="ECO:0000313" key="2">
    <source>
        <dbReference type="Proteomes" id="UP000236634"/>
    </source>
</evidence>
<proteinExistence type="predicted"/>
<evidence type="ECO:0000313" key="1">
    <source>
        <dbReference type="EMBL" id="PNP92062.1"/>
    </source>
</evidence>
<dbReference type="Proteomes" id="UP000236634">
    <property type="component" value="Unassembled WGS sequence"/>
</dbReference>
<comment type="caution">
    <text evidence="1">The sequence shown here is derived from an EMBL/GenBank/DDBJ whole genome shotgun (WGS) entry which is preliminary data.</text>
</comment>
<dbReference type="AlphaFoldDB" id="A0A2K0XBY9"/>
<name>A0A2K0XBY9_9BACT</name>
<accession>A0A2K0XBY9</accession>
<gene>
    <name evidence="1" type="ORF">BFS16_12060</name>
</gene>
<dbReference type="EMBL" id="NBAX01000013">
    <property type="protein sequence ID" value="PNP92062.1"/>
    <property type="molecule type" value="Genomic_DNA"/>
</dbReference>
<organism evidence="1 2">
    <name type="scientific">Hoylesella timonensis</name>
    <dbReference type="NCBI Taxonomy" id="386414"/>
    <lineage>
        <taxon>Bacteria</taxon>
        <taxon>Pseudomonadati</taxon>
        <taxon>Bacteroidota</taxon>
        <taxon>Bacteroidia</taxon>
        <taxon>Bacteroidales</taxon>
        <taxon>Prevotellaceae</taxon>
        <taxon>Hoylesella</taxon>
    </lineage>
</organism>
<protein>
    <submittedName>
        <fullName evidence="1">Uncharacterized protein</fullName>
    </submittedName>
</protein>